<evidence type="ECO:0000313" key="1">
    <source>
        <dbReference type="EMBL" id="CAK1546206.1"/>
    </source>
</evidence>
<dbReference type="EMBL" id="CAVLEF010000007">
    <property type="protein sequence ID" value="CAK1546206.1"/>
    <property type="molecule type" value="Genomic_DNA"/>
</dbReference>
<proteinExistence type="predicted"/>
<keyword evidence="2" id="KW-1185">Reference proteome</keyword>
<dbReference type="AlphaFoldDB" id="A0AAV1JAJ8"/>
<protein>
    <submittedName>
        <fullName evidence="1">Uncharacterized protein</fullName>
    </submittedName>
</protein>
<organism evidence="1 2">
    <name type="scientific">Leptosia nina</name>
    <dbReference type="NCBI Taxonomy" id="320188"/>
    <lineage>
        <taxon>Eukaryota</taxon>
        <taxon>Metazoa</taxon>
        <taxon>Ecdysozoa</taxon>
        <taxon>Arthropoda</taxon>
        <taxon>Hexapoda</taxon>
        <taxon>Insecta</taxon>
        <taxon>Pterygota</taxon>
        <taxon>Neoptera</taxon>
        <taxon>Endopterygota</taxon>
        <taxon>Lepidoptera</taxon>
        <taxon>Glossata</taxon>
        <taxon>Ditrysia</taxon>
        <taxon>Papilionoidea</taxon>
        <taxon>Pieridae</taxon>
        <taxon>Pierinae</taxon>
        <taxon>Leptosia</taxon>
    </lineage>
</organism>
<sequence>MVLSTARTIRELCSSTTPTSQFTSLHFIASAAIGAKSIERRARRGRSLGRAGTLESRHVLAPTAAQPADFIPAVTPVTV</sequence>
<comment type="caution">
    <text evidence="1">The sequence shown here is derived from an EMBL/GenBank/DDBJ whole genome shotgun (WGS) entry which is preliminary data.</text>
</comment>
<evidence type="ECO:0000313" key="2">
    <source>
        <dbReference type="Proteomes" id="UP001497472"/>
    </source>
</evidence>
<gene>
    <name evidence="1" type="ORF">LNINA_LOCUS5798</name>
</gene>
<name>A0AAV1JAJ8_9NEOP</name>
<dbReference type="Proteomes" id="UP001497472">
    <property type="component" value="Unassembled WGS sequence"/>
</dbReference>
<accession>A0AAV1JAJ8</accession>
<reference evidence="1 2" key="1">
    <citation type="submission" date="2023-11" db="EMBL/GenBank/DDBJ databases">
        <authorList>
            <person name="Okamura Y."/>
        </authorList>
    </citation>
    <scope>NUCLEOTIDE SEQUENCE [LARGE SCALE GENOMIC DNA]</scope>
</reference>